<evidence type="ECO:0008006" key="6">
    <source>
        <dbReference type="Google" id="ProtNLM"/>
    </source>
</evidence>
<dbReference type="InterPro" id="IPR050934">
    <property type="entry name" value="ITIH"/>
</dbReference>
<dbReference type="InterPro" id="IPR013694">
    <property type="entry name" value="VIT"/>
</dbReference>
<dbReference type="Gene3D" id="3.40.50.410">
    <property type="entry name" value="von Willebrand factor, type A domain"/>
    <property type="match status" value="1"/>
</dbReference>
<dbReference type="SUPFAM" id="SSF53300">
    <property type="entry name" value="vWA-like"/>
    <property type="match status" value="1"/>
</dbReference>
<dbReference type="InterPro" id="IPR036465">
    <property type="entry name" value="vWFA_dom_sf"/>
</dbReference>
<dbReference type="SMART" id="SM00609">
    <property type="entry name" value="VIT"/>
    <property type="match status" value="1"/>
</dbReference>
<feature type="domain" description="VIT" evidence="3">
    <location>
        <begin position="31"/>
        <end position="160"/>
    </location>
</feature>
<dbReference type="GO" id="GO:0032991">
    <property type="term" value="C:protein-containing complex"/>
    <property type="evidence" value="ECO:0007669"/>
    <property type="project" value="UniProtKB-ARBA"/>
</dbReference>
<dbReference type="AlphaFoldDB" id="A0A9N9TE09"/>
<protein>
    <recommendedName>
        <fullName evidence="6">Inter-alpha-trypsin inhibitor heavy chain H4-like</fullName>
    </recommendedName>
</protein>
<keyword evidence="1" id="KW-0732">Signal</keyword>
<gene>
    <name evidence="4" type="ORF">DIABBA_LOCUS12359</name>
</gene>
<keyword evidence="5" id="KW-1185">Reference proteome</keyword>
<dbReference type="PROSITE" id="PS50234">
    <property type="entry name" value="VWFA"/>
    <property type="match status" value="1"/>
</dbReference>
<dbReference type="InterPro" id="IPR002035">
    <property type="entry name" value="VWF_A"/>
</dbReference>
<evidence type="ECO:0000259" key="3">
    <source>
        <dbReference type="PROSITE" id="PS51468"/>
    </source>
</evidence>
<accession>A0A9N9TE09</accession>
<evidence type="ECO:0000313" key="5">
    <source>
        <dbReference type="Proteomes" id="UP001153709"/>
    </source>
</evidence>
<dbReference type="Proteomes" id="UP001153709">
    <property type="component" value="Chromosome 8"/>
</dbReference>
<sequence>MKGILFALVASVCLGWAFCIPGLVVRGIRSAKEIQNDQKAQSEDPIISEFNIHSNISNRFAKTLVTSKVKNSEKNPKEATFTVVLPEKAFISKFVMEIGGKSYEAYVKEKEEAKNIYDSAVRQGISAGHVSVSARDSNRFTVSINVEPESKATFHLTYEELLERKNNQYELVLNIHPGQVVKDMNIEVFVNESRPLKFVKTPSLRSGNEISKNDANLDPSADIKIINSTSAVVKFNPNVDKQREFAKELGQKENEGIAGQFVVQYDVDRDAQKGEILLKDGYFVHFFAPEDVDPLPKHVVFILDTSGSMYGRKLRQVKEAMGSILDQLKDTDTFHIVEFNSDIFVWNIDSESKSTLRVHNEREPFEELFKLELPNAVPATKEAIAKGKAVIDKLQDTGLTNMLGSIETGLHLVHKELRAGSKRQPLIIFLTDGDPTMGITNTEEITKIVTKINGDKDHVPIFSLSFGDGADKNFLRKLSLKNLGFARHIYEGADAAIQLQEFYRQISSPLLSNIEFEYTDDVTEVSKKTFPIYFRGSELVVTGRYPIDEGFDISNWRVKSHSRHGLISLPPVREAPVGELERLWAYLTIKQKLEQRELADNKTQLTKEALDLALKYSFVTDVSSLVVVKPNQTSAVDTEDASKPKYAGFSRTFSSPHQSMSVSYAMPGLPGPPAPLGPRSYFDPQPRYGASAYVPLGLSGQRGSYGSFAKAAAFSPNINGRFLVRSGGPNHAWRPTWGDTGIIGNPTSTPPTTTVKPAIKDLLPWLKNIINQNGTLSILGGAYDLGEGQFVLSNGECTKTPNKNVLKGTCSLLSNCPHVHSYLTDFLTYEQFACILDNKYAGVCCPEVVPMP</sequence>
<evidence type="ECO:0000313" key="4">
    <source>
        <dbReference type="EMBL" id="CAG9839609.1"/>
    </source>
</evidence>
<dbReference type="SMART" id="SM00327">
    <property type="entry name" value="VWA"/>
    <property type="match status" value="1"/>
</dbReference>
<organism evidence="4 5">
    <name type="scientific">Diabrotica balteata</name>
    <name type="common">Banded cucumber beetle</name>
    <dbReference type="NCBI Taxonomy" id="107213"/>
    <lineage>
        <taxon>Eukaryota</taxon>
        <taxon>Metazoa</taxon>
        <taxon>Ecdysozoa</taxon>
        <taxon>Arthropoda</taxon>
        <taxon>Hexapoda</taxon>
        <taxon>Insecta</taxon>
        <taxon>Pterygota</taxon>
        <taxon>Neoptera</taxon>
        <taxon>Endopterygota</taxon>
        <taxon>Coleoptera</taxon>
        <taxon>Polyphaga</taxon>
        <taxon>Cucujiformia</taxon>
        <taxon>Chrysomeloidea</taxon>
        <taxon>Chrysomelidae</taxon>
        <taxon>Galerucinae</taxon>
        <taxon>Diabroticina</taxon>
        <taxon>Diabroticites</taxon>
        <taxon>Diabrotica</taxon>
    </lineage>
</organism>
<dbReference type="OrthoDB" id="299997at2759"/>
<feature type="domain" description="VWFA" evidence="2">
    <location>
        <begin position="298"/>
        <end position="506"/>
    </location>
</feature>
<reference evidence="4" key="1">
    <citation type="submission" date="2022-01" db="EMBL/GenBank/DDBJ databases">
        <authorList>
            <person name="King R."/>
        </authorList>
    </citation>
    <scope>NUCLEOTIDE SEQUENCE</scope>
</reference>
<dbReference type="PROSITE" id="PS51468">
    <property type="entry name" value="VIT"/>
    <property type="match status" value="1"/>
</dbReference>
<dbReference type="PANTHER" id="PTHR10338">
    <property type="entry name" value="INTER-ALPHA-TRYPSIN INHIBITOR HEAVY CHAIN FAMILY MEMBER"/>
    <property type="match status" value="1"/>
</dbReference>
<dbReference type="EMBL" id="OU898283">
    <property type="protein sequence ID" value="CAG9839609.1"/>
    <property type="molecule type" value="Genomic_DNA"/>
</dbReference>
<evidence type="ECO:0000256" key="1">
    <source>
        <dbReference type="SAM" id="SignalP"/>
    </source>
</evidence>
<proteinExistence type="predicted"/>
<dbReference type="PANTHER" id="PTHR10338:SF108">
    <property type="entry name" value="INTER-ALPHA-TRYPSIN INHIBITOR HEAVY CHAIN H4-LIKE PROTEIN"/>
    <property type="match status" value="1"/>
</dbReference>
<feature type="signal peptide" evidence="1">
    <location>
        <begin position="1"/>
        <end position="19"/>
    </location>
</feature>
<dbReference type="Pfam" id="PF00092">
    <property type="entry name" value="VWA"/>
    <property type="match status" value="1"/>
</dbReference>
<dbReference type="Pfam" id="PF08487">
    <property type="entry name" value="VIT"/>
    <property type="match status" value="1"/>
</dbReference>
<feature type="chain" id="PRO_5040251786" description="Inter-alpha-trypsin inhibitor heavy chain H4-like" evidence="1">
    <location>
        <begin position="20"/>
        <end position="852"/>
    </location>
</feature>
<name>A0A9N9TE09_DIABA</name>
<evidence type="ECO:0000259" key="2">
    <source>
        <dbReference type="PROSITE" id="PS50234"/>
    </source>
</evidence>